<comment type="caution">
    <text evidence="1">The sequence shown here is derived from an EMBL/GenBank/DDBJ whole genome shotgun (WGS) entry which is preliminary data.</text>
</comment>
<dbReference type="GO" id="GO:0006450">
    <property type="term" value="P:regulation of translational fidelity"/>
    <property type="evidence" value="ECO:0007669"/>
    <property type="project" value="InterPro"/>
</dbReference>
<gene>
    <name evidence="1" type="ORF">A3F27_02440</name>
</gene>
<dbReference type="AlphaFoldDB" id="A0A1F6ECH3"/>
<dbReference type="InterPro" id="IPR036113">
    <property type="entry name" value="Asp/Glu-ADT_sf_sub_c"/>
</dbReference>
<evidence type="ECO:0008006" key="3">
    <source>
        <dbReference type="Google" id="ProtNLM"/>
    </source>
</evidence>
<dbReference type="Gene3D" id="1.10.20.60">
    <property type="entry name" value="Glu-tRNAGln amidotransferase C subunit, N-terminal domain"/>
    <property type="match status" value="1"/>
</dbReference>
<accession>A0A1F6ECH3</accession>
<dbReference type="EMBL" id="MFLP01000005">
    <property type="protein sequence ID" value="OGG71280.1"/>
    <property type="molecule type" value="Genomic_DNA"/>
</dbReference>
<dbReference type="SUPFAM" id="SSF141000">
    <property type="entry name" value="Glu-tRNAGln amidotransferase C subunit"/>
    <property type="match status" value="1"/>
</dbReference>
<name>A0A1F6ECH3_9BACT</name>
<sequence>MTEKIDVCALASLARLEVSNEELTKLEREIPAILDFVQTIQKVAGSAPALAPTLRNVMRADENPHESGMHTNTLISAAPAREGNRIAVKQVLSRKK</sequence>
<evidence type="ECO:0000313" key="1">
    <source>
        <dbReference type="EMBL" id="OGG71280.1"/>
    </source>
</evidence>
<dbReference type="Pfam" id="PF02686">
    <property type="entry name" value="GatC"/>
    <property type="match status" value="1"/>
</dbReference>
<protein>
    <recommendedName>
        <fullName evidence="3">Aspartyl/glutamyl-tRNA(Asn/Gln) amidotransferase subunit C</fullName>
    </recommendedName>
</protein>
<organism evidence="1 2">
    <name type="scientific">Candidatus Kaiserbacteria bacterium RIFCSPHIGHO2_12_FULL_53_13</name>
    <dbReference type="NCBI Taxonomy" id="1798502"/>
    <lineage>
        <taxon>Bacteria</taxon>
        <taxon>Candidatus Kaiseribacteriota</taxon>
    </lineage>
</organism>
<dbReference type="InterPro" id="IPR003837">
    <property type="entry name" value="GatC"/>
</dbReference>
<dbReference type="Proteomes" id="UP000176689">
    <property type="component" value="Unassembled WGS sequence"/>
</dbReference>
<reference evidence="1 2" key="1">
    <citation type="journal article" date="2016" name="Nat. Commun.">
        <title>Thousands of microbial genomes shed light on interconnected biogeochemical processes in an aquifer system.</title>
        <authorList>
            <person name="Anantharaman K."/>
            <person name="Brown C.T."/>
            <person name="Hug L.A."/>
            <person name="Sharon I."/>
            <person name="Castelle C.J."/>
            <person name="Probst A.J."/>
            <person name="Thomas B.C."/>
            <person name="Singh A."/>
            <person name="Wilkins M.J."/>
            <person name="Karaoz U."/>
            <person name="Brodie E.L."/>
            <person name="Williams K.H."/>
            <person name="Hubbard S.S."/>
            <person name="Banfield J.F."/>
        </authorList>
    </citation>
    <scope>NUCLEOTIDE SEQUENCE [LARGE SCALE GENOMIC DNA]</scope>
</reference>
<proteinExistence type="predicted"/>
<evidence type="ECO:0000313" key="2">
    <source>
        <dbReference type="Proteomes" id="UP000176689"/>
    </source>
</evidence>